<organism evidence="2 3">
    <name type="scientific">Micromonospora qiuiae</name>
    <dbReference type="NCBI Taxonomy" id="502268"/>
    <lineage>
        <taxon>Bacteria</taxon>
        <taxon>Bacillati</taxon>
        <taxon>Actinomycetota</taxon>
        <taxon>Actinomycetes</taxon>
        <taxon>Micromonosporales</taxon>
        <taxon>Micromonosporaceae</taxon>
        <taxon>Micromonospora</taxon>
    </lineage>
</organism>
<proteinExistence type="predicted"/>
<name>A0ABQ4JBQ1_9ACTN</name>
<feature type="domain" description="N-acetyltransferase" evidence="1">
    <location>
        <begin position="1"/>
        <end position="83"/>
    </location>
</feature>
<protein>
    <recommendedName>
        <fullName evidence="1">N-acetyltransferase domain-containing protein</fullName>
    </recommendedName>
</protein>
<dbReference type="PROSITE" id="PS51186">
    <property type="entry name" value="GNAT"/>
    <property type="match status" value="1"/>
</dbReference>
<dbReference type="Gene3D" id="3.40.630.30">
    <property type="match status" value="1"/>
</dbReference>
<reference evidence="2 3" key="1">
    <citation type="submission" date="2021-01" db="EMBL/GenBank/DDBJ databases">
        <title>Whole genome shotgun sequence of Verrucosispora qiuiae NBRC 106684.</title>
        <authorList>
            <person name="Komaki H."/>
            <person name="Tamura T."/>
        </authorList>
    </citation>
    <scope>NUCLEOTIDE SEQUENCE [LARGE SCALE GENOMIC DNA]</scope>
    <source>
        <strain evidence="2 3">NBRC 106684</strain>
    </source>
</reference>
<dbReference type="EMBL" id="BOPC01000032">
    <property type="protein sequence ID" value="GIJ27395.1"/>
    <property type="molecule type" value="Genomic_DNA"/>
</dbReference>
<accession>A0ABQ4JBQ1</accession>
<evidence type="ECO:0000313" key="3">
    <source>
        <dbReference type="Proteomes" id="UP000653076"/>
    </source>
</evidence>
<dbReference type="SUPFAM" id="SSF55729">
    <property type="entry name" value="Acyl-CoA N-acyltransferases (Nat)"/>
    <property type="match status" value="1"/>
</dbReference>
<evidence type="ECO:0000313" key="2">
    <source>
        <dbReference type="EMBL" id="GIJ27395.1"/>
    </source>
</evidence>
<dbReference type="InterPro" id="IPR000182">
    <property type="entry name" value="GNAT_dom"/>
</dbReference>
<comment type="caution">
    <text evidence="2">The sequence shown here is derived from an EMBL/GenBank/DDBJ whole genome shotgun (WGS) entry which is preliminary data.</text>
</comment>
<sequence>MMRDLYGVAATRWVDEGRAAVLPPARGVGAGRALGTAVIDWAADSGFGSVVTDWRVTNLLSSRTWPRLGFTETFLRLHRTIAY</sequence>
<dbReference type="InterPro" id="IPR016181">
    <property type="entry name" value="Acyl_CoA_acyltransferase"/>
</dbReference>
<evidence type="ECO:0000259" key="1">
    <source>
        <dbReference type="PROSITE" id="PS51186"/>
    </source>
</evidence>
<gene>
    <name evidence="2" type="ORF">Vqi01_25570</name>
</gene>
<dbReference type="Pfam" id="PF00583">
    <property type="entry name" value="Acetyltransf_1"/>
    <property type="match status" value="1"/>
</dbReference>
<dbReference type="Proteomes" id="UP000653076">
    <property type="component" value="Unassembled WGS sequence"/>
</dbReference>
<keyword evidence="3" id="KW-1185">Reference proteome</keyword>